<keyword evidence="5" id="KW-0808">Transferase</keyword>
<dbReference type="PANTHER" id="PTHR23063:SF52">
    <property type="entry name" value="LYSOPHOSPHATIDYLCHOLINE ACYLTRANSFERASE"/>
    <property type="match status" value="1"/>
</dbReference>
<evidence type="ECO:0000256" key="3">
    <source>
        <dbReference type="ARBA" id="ARBA00008655"/>
    </source>
</evidence>
<evidence type="ECO:0000256" key="13">
    <source>
        <dbReference type="SAM" id="Phobius"/>
    </source>
</evidence>
<evidence type="ECO:0000256" key="9">
    <source>
        <dbReference type="ARBA" id="ARBA00023136"/>
    </source>
</evidence>
<dbReference type="GeneID" id="31362758"/>
<evidence type="ECO:0000256" key="10">
    <source>
        <dbReference type="ARBA" id="ARBA00023209"/>
    </source>
</evidence>
<evidence type="ECO:0000256" key="2">
    <source>
        <dbReference type="ARBA" id="ARBA00005189"/>
    </source>
</evidence>
<evidence type="ECO:0000313" key="16">
    <source>
        <dbReference type="Proteomes" id="UP000001396"/>
    </source>
</evidence>
<reference evidence="15 16" key="1">
    <citation type="journal article" date="2011" name="Genome Res.">
        <title>Phylogeny-wide analysis of social amoeba genomes highlights ancient origins for complex intercellular communication.</title>
        <authorList>
            <person name="Heidel A.J."/>
            <person name="Lawal H.M."/>
            <person name="Felder M."/>
            <person name="Schilde C."/>
            <person name="Helps N.R."/>
            <person name="Tunggal B."/>
            <person name="Rivero F."/>
            <person name="John U."/>
            <person name="Schleicher M."/>
            <person name="Eichinger L."/>
            <person name="Platzer M."/>
            <person name="Noegel A.A."/>
            <person name="Schaap P."/>
            <person name="Gloeckner G."/>
        </authorList>
    </citation>
    <scope>NUCLEOTIDE SEQUENCE [LARGE SCALE GENOMIC DNA]</scope>
    <source>
        <strain evidence="16">ATCC 26659 / Pp 5 / PN500</strain>
    </source>
</reference>
<keyword evidence="6 13" id="KW-0812">Transmembrane</keyword>
<dbReference type="CDD" id="cd07991">
    <property type="entry name" value="LPLAT_LPCAT1-like"/>
    <property type="match status" value="1"/>
</dbReference>
<dbReference type="InterPro" id="IPR002123">
    <property type="entry name" value="Plipid/glycerol_acylTrfase"/>
</dbReference>
<comment type="pathway">
    <text evidence="2">Lipid metabolism.</text>
</comment>
<dbReference type="PANTHER" id="PTHR23063">
    <property type="entry name" value="PHOSPHOLIPID ACYLTRANSFERASE"/>
    <property type="match status" value="1"/>
</dbReference>
<dbReference type="GO" id="GO:0008374">
    <property type="term" value="F:O-acyltransferase activity"/>
    <property type="evidence" value="ECO:0007669"/>
    <property type="project" value="InterPro"/>
</dbReference>
<dbReference type="InterPro" id="IPR045252">
    <property type="entry name" value="LPCAT1-like"/>
</dbReference>
<comment type="similarity">
    <text evidence="3">Belongs to the 1-acyl-sn-glycerol-3-phosphate acyltransferase family.</text>
</comment>
<evidence type="ECO:0000256" key="5">
    <source>
        <dbReference type="ARBA" id="ARBA00022679"/>
    </source>
</evidence>
<dbReference type="Proteomes" id="UP000001396">
    <property type="component" value="Unassembled WGS sequence"/>
</dbReference>
<sequence length="306" mass="35314">MPVHRRNLEDSLDGASIETSNTIELKELFNHGRWKKPFTFRHVLFALYLPFGLAFWPFRLLLNVVVFSLLLIMPKSFRVSIRPLICVAMGIVTRIRGRENVPRRGDPNAARIVVSNHISDFDPYPVFMFLDYFHCLVAAHISKVPIIGSVYRKFDGIYVDQTDRNKARQDVLDALEHSDIPLVLYPEGGLTSGDRGMMMFQKFVFGLGHGVVPIAMKIVSPWPVNVDYINSSWFKNFFWWILVPYNVFDLHILPVQRIQENETDADFAKRVQTLIATDLQLEATNHPYAKKKELAKELLQNNNKKI</sequence>
<keyword evidence="10" id="KW-0594">Phospholipid biosynthesis</keyword>
<proteinExistence type="inferred from homology"/>
<feature type="domain" description="Phospholipid/glycerol acyltransferase" evidence="14">
    <location>
        <begin position="111"/>
        <end position="219"/>
    </location>
</feature>
<dbReference type="GO" id="GO:0005783">
    <property type="term" value="C:endoplasmic reticulum"/>
    <property type="evidence" value="ECO:0007669"/>
    <property type="project" value="TreeGrafter"/>
</dbReference>
<dbReference type="RefSeq" id="XP_020432562.1">
    <property type="nucleotide sequence ID" value="XM_020578114.1"/>
</dbReference>
<dbReference type="OMA" id="KFNSWPF"/>
<dbReference type="GO" id="GO:0016020">
    <property type="term" value="C:membrane"/>
    <property type="evidence" value="ECO:0007669"/>
    <property type="project" value="UniProtKB-SubCell"/>
</dbReference>
<dbReference type="Pfam" id="PF01553">
    <property type="entry name" value="Acyltransferase"/>
    <property type="match status" value="1"/>
</dbReference>
<dbReference type="AlphaFoldDB" id="D3BEW1"/>
<evidence type="ECO:0000256" key="12">
    <source>
        <dbReference type="ARBA" id="ARBA00023315"/>
    </source>
</evidence>
<protein>
    <recommendedName>
        <fullName evidence="14">Phospholipid/glycerol acyltransferase domain-containing protein</fullName>
    </recommendedName>
</protein>
<name>D3BEW1_HETP5</name>
<keyword evidence="9 13" id="KW-0472">Membrane</keyword>
<gene>
    <name evidence="15" type="ORF">PPL_07277</name>
</gene>
<evidence type="ECO:0000256" key="1">
    <source>
        <dbReference type="ARBA" id="ARBA00004370"/>
    </source>
</evidence>
<dbReference type="SUPFAM" id="SSF69593">
    <property type="entry name" value="Glycerol-3-phosphate (1)-acyltransferase"/>
    <property type="match status" value="1"/>
</dbReference>
<organism evidence="15 16">
    <name type="scientific">Heterostelium pallidum (strain ATCC 26659 / Pp 5 / PN500)</name>
    <name type="common">Cellular slime mold</name>
    <name type="synonym">Polysphondylium pallidum</name>
    <dbReference type="NCBI Taxonomy" id="670386"/>
    <lineage>
        <taxon>Eukaryota</taxon>
        <taxon>Amoebozoa</taxon>
        <taxon>Evosea</taxon>
        <taxon>Eumycetozoa</taxon>
        <taxon>Dictyostelia</taxon>
        <taxon>Acytosteliales</taxon>
        <taxon>Acytosteliaceae</taxon>
        <taxon>Heterostelium</taxon>
    </lineage>
</organism>
<evidence type="ECO:0000259" key="14">
    <source>
        <dbReference type="SMART" id="SM00563"/>
    </source>
</evidence>
<dbReference type="InParanoid" id="D3BEW1"/>
<evidence type="ECO:0000256" key="4">
    <source>
        <dbReference type="ARBA" id="ARBA00022516"/>
    </source>
</evidence>
<comment type="subcellular location">
    <subcellularLocation>
        <location evidence="1">Membrane</location>
    </subcellularLocation>
</comment>
<evidence type="ECO:0000256" key="7">
    <source>
        <dbReference type="ARBA" id="ARBA00022989"/>
    </source>
</evidence>
<keyword evidence="16" id="KW-1185">Reference proteome</keyword>
<keyword evidence="4" id="KW-0444">Lipid biosynthesis</keyword>
<dbReference type="GO" id="GO:0042171">
    <property type="term" value="F:lysophosphatidic acid acyltransferase activity"/>
    <property type="evidence" value="ECO:0007669"/>
    <property type="project" value="TreeGrafter"/>
</dbReference>
<keyword evidence="8" id="KW-0443">Lipid metabolism</keyword>
<evidence type="ECO:0000313" key="15">
    <source>
        <dbReference type="EMBL" id="EFA80442.1"/>
    </source>
</evidence>
<accession>D3BEW1</accession>
<evidence type="ECO:0000256" key="6">
    <source>
        <dbReference type="ARBA" id="ARBA00022692"/>
    </source>
</evidence>
<comment type="caution">
    <text evidence="15">The sequence shown here is derived from an EMBL/GenBank/DDBJ whole genome shotgun (WGS) entry which is preliminary data.</text>
</comment>
<keyword evidence="11" id="KW-1208">Phospholipid metabolism</keyword>
<dbReference type="SMART" id="SM00563">
    <property type="entry name" value="PlsC"/>
    <property type="match status" value="1"/>
</dbReference>
<evidence type="ECO:0000256" key="8">
    <source>
        <dbReference type="ARBA" id="ARBA00023098"/>
    </source>
</evidence>
<keyword evidence="12" id="KW-0012">Acyltransferase</keyword>
<dbReference type="STRING" id="670386.D3BEW1"/>
<evidence type="ECO:0000256" key="11">
    <source>
        <dbReference type="ARBA" id="ARBA00023264"/>
    </source>
</evidence>
<dbReference type="FunCoup" id="D3BEW1">
    <property type="interactions" value="20"/>
</dbReference>
<keyword evidence="7 13" id="KW-1133">Transmembrane helix</keyword>
<feature type="transmembrane region" description="Helical" evidence="13">
    <location>
        <begin position="43"/>
        <end position="73"/>
    </location>
</feature>
<dbReference type="GO" id="GO:0008654">
    <property type="term" value="P:phospholipid biosynthetic process"/>
    <property type="evidence" value="ECO:0007669"/>
    <property type="project" value="UniProtKB-KW"/>
</dbReference>
<dbReference type="EMBL" id="ADBJ01000031">
    <property type="protein sequence ID" value="EFA80442.1"/>
    <property type="molecule type" value="Genomic_DNA"/>
</dbReference>